<protein>
    <submittedName>
        <fullName evidence="1">Bystin</fullName>
    </submittedName>
</protein>
<dbReference type="AlphaFoldDB" id="A0A0S4MLR8"/>
<organism evidence="1 2">
    <name type="scientific">Echinococcus multilocularis</name>
    <name type="common">Fox tapeworm</name>
    <dbReference type="NCBI Taxonomy" id="6211"/>
    <lineage>
        <taxon>Eukaryota</taxon>
        <taxon>Metazoa</taxon>
        <taxon>Spiralia</taxon>
        <taxon>Lophotrochozoa</taxon>
        <taxon>Platyhelminthes</taxon>
        <taxon>Cestoda</taxon>
        <taxon>Eucestoda</taxon>
        <taxon>Cyclophyllidea</taxon>
        <taxon>Taeniidae</taxon>
        <taxon>Echinococcus</taxon>
    </lineage>
</organism>
<evidence type="ECO:0000313" key="1">
    <source>
        <dbReference type="EMBL" id="CUT99711.1"/>
    </source>
</evidence>
<dbReference type="OrthoDB" id="2192561at2759"/>
<accession>A0A0S4MLR8</accession>
<reference evidence="1" key="2">
    <citation type="submission" date="2015-11" db="EMBL/GenBank/DDBJ databases">
        <authorList>
            <person name="Zhang Y."/>
            <person name="Guo Z."/>
        </authorList>
    </citation>
    <scope>NUCLEOTIDE SEQUENCE</scope>
</reference>
<dbReference type="Proteomes" id="UP000017246">
    <property type="component" value="Unassembled WGS sequence"/>
</dbReference>
<sequence length="69" mass="8117">MAIVDFKKLPDELKNYIRVPRDVLLRLRYDSLPKTIETLPHLPRFPFKTRKAGVLSEMKTEAMILVHLI</sequence>
<reference evidence="1" key="1">
    <citation type="journal article" date="2013" name="Nature">
        <title>The genomes of four tapeworm species reveal adaptations to parasitism.</title>
        <authorList>
            <person name="Tsai I.J."/>
            <person name="Zarowiecki M."/>
            <person name="Holroyd N."/>
            <person name="Garciarrubio A."/>
            <person name="Sanchez-Flores A."/>
            <person name="Brooks K.L."/>
            <person name="Tracey A."/>
            <person name="Bobes R.J."/>
            <person name="Fragoso G."/>
            <person name="Sciutto E."/>
            <person name="Aslett M."/>
            <person name="Beasley H."/>
            <person name="Bennett H.M."/>
            <person name="Cai J."/>
            <person name="Camicia F."/>
            <person name="Clark R."/>
            <person name="Cucher M."/>
            <person name="De Silva N."/>
            <person name="Day T.A."/>
            <person name="Deplazes P."/>
            <person name="Estrada K."/>
            <person name="Fernandez C."/>
            <person name="Holland P.W."/>
            <person name="Hou J."/>
            <person name="Hu S."/>
            <person name="Huckvale T."/>
            <person name="Hung S.S."/>
            <person name="Kamenetzky L."/>
            <person name="Keane J.A."/>
            <person name="Kiss F."/>
            <person name="Koziol U."/>
            <person name="Lambert O."/>
            <person name="Liu K."/>
            <person name="Luo X."/>
            <person name="Luo Y."/>
            <person name="Macchiaroli N."/>
            <person name="Nichol S."/>
            <person name="Paps J."/>
            <person name="Parkinson J."/>
            <person name="Pouchkina-Stantcheva N."/>
            <person name="Riddiford N."/>
            <person name="Rosenzvit M."/>
            <person name="Salinas G."/>
            <person name="Wasmuth J.D."/>
            <person name="Zamanian M."/>
            <person name="Zheng Y."/>
            <person name="Cai X."/>
            <person name="Soberon X."/>
            <person name="Olson P.D."/>
            <person name="Laclette J.P."/>
            <person name="Brehm K."/>
            <person name="Berriman M."/>
            <person name="Garciarrubio A."/>
            <person name="Bobes R.J."/>
            <person name="Fragoso G."/>
            <person name="Sanchez-Flores A."/>
            <person name="Estrada K."/>
            <person name="Cevallos M.A."/>
            <person name="Morett E."/>
            <person name="Gonzalez V."/>
            <person name="Portillo T."/>
            <person name="Ochoa-Leyva A."/>
            <person name="Jose M.V."/>
            <person name="Sciutto E."/>
            <person name="Landa A."/>
            <person name="Jimenez L."/>
            <person name="Valdes V."/>
            <person name="Carrero J.C."/>
            <person name="Larralde C."/>
            <person name="Morales-Montor J."/>
            <person name="Limon-Lason J."/>
            <person name="Soberon X."/>
            <person name="Laclette J.P."/>
        </authorList>
    </citation>
    <scope>NUCLEOTIDE SEQUENCE [LARGE SCALE GENOMIC DNA]</scope>
</reference>
<proteinExistence type="predicted"/>
<dbReference type="EMBL" id="LN902846">
    <property type="protein sequence ID" value="CUT99711.1"/>
    <property type="molecule type" value="Genomic_DNA"/>
</dbReference>
<keyword evidence="2" id="KW-1185">Reference proteome</keyword>
<name>A0A0S4MLR8_ECHMU</name>
<evidence type="ECO:0000313" key="2">
    <source>
        <dbReference type="Proteomes" id="UP000017246"/>
    </source>
</evidence>